<accession>A0A1E3JYZ6</accession>
<sequence length="217" mass="24084">MSSQVNSQVWYANDTDDYAEDTISINGILERSADKSFSSEQPAGEEKTAYVWTSSFIQNDSKNIYRGSFTSAANASRNTKAENDDFMLRANEVSKFLHESLNESAPKWGAQCRDQQSADPLEEEEKSTFERLMATMPDRYGDIGLGTVDRETIKDVFLYDENQGDSSSGGYVIGANMEEGNDAEVVAGMPFVRSEASTGYGFLSLQPSFYHGDDRDD</sequence>
<organism evidence="1 2">
    <name type="scientific">Cryptococcus amylolentus CBS 6273</name>
    <dbReference type="NCBI Taxonomy" id="1296118"/>
    <lineage>
        <taxon>Eukaryota</taxon>
        <taxon>Fungi</taxon>
        <taxon>Dikarya</taxon>
        <taxon>Basidiomycota</taxon>
        <taxon>Agaricomycotina</taxon>
        <taxon>Tremellomycetes</taxon>
        <taxon>Tremellales</taxon>
        <taxon>Cryptococcaceae</taxon>
        <taxon>Cryptococcus</taxon>
    </lineage>
</organism>
<protein>
    <submittedName>
        <fullName evidence="1">Uncharacterized protein</fullName>
    </submittedName>
</protein>
<reference evidence="1 2" key="1">
    <citation type="submission" date="2016-06" db="EMBL/GenBank/DDBJ databases">
        <title>Evolution of pathogenesis and genome organization in the Tremellales.</title>
        <authorList>
            <person name="Cuomo C."/>
            <person name="Litvintseva A."/>
            <person name="Heitman J."/>
            <person name="Chen Y."/>
            <person name="Sun S."/>
            <person name="Springer D."/>
            <person name="Dromer F."/>
            <person name="Young S."/>
            <person name="Zeng Q."/>
            <person name="Chapman S."/>
            <person name="Gujja S."/>
            <person name="Saif S."/>
            <person name="Birren B."/>
        </authorList>
    </citation>
    <scope>NUCLEOTIDE SEQUENCE [LARGE SCALE GENOMIC DNA]</scope>
    <source>
        <strain evidence="1 2">CBS 6273</strain>
    </source>
</reference>
<dbReference type="OrthoDB" id="10302138at2759"/>
<comment type="caution">
    <text evidence="1">The sequence shown here is derived from an EMBL/GenBank/DDBJ whole genome shotgun (WGS) entry which is preliminary data.</text>
</comment>
<gene>
    <name evidence="1" type="ORF">I350_05046</name>
</gene>
<proteinExistence type="predicted"/>
<name>A0A1E3JYZ6_9TREE</name>
<evidence type="ECO:0000313" key="1">
    <source>
        <dbReference type="EMBL" id="ODO05985.1"/>
    </source>
</evidence>
<dbReference type="Proteomes" id="UP000095149">
    <property type="component" value="Unassembled WGS sequence"/>
</dbReference>
<dbReference type="AlphaFoldDB" id="A0A1E3JYZ6"/>
<dbReference type="EMBL" id="MEKH01000007">
    <property type="protein sequence ID" value="ODO05985.1"/>
    <property type="molecule type" value="Genomic_DNA"/>
</dbReference>
<evidence type="ECO:0000313" key="2">
    <source>
        <dbReference type="Proteomes" id="UP000095149"/>
    </source>
</evidence>